<feature type="signal peptide" evidence="2">
    <location>
        <begin position="1"/>
        <end position="18"/>
    </location>
</feature>
<keyword evidence="4" id="KW-1185">Reference proteome</keyword>
<reference evidence="3" key="1">
    <citation type="submission" date="2023-03" db="EMBL/GenBank/DDBJ databases">
        <title>Massive genome expansion in bonnet fungi (Mycena s.s.) driven by repeated elements and novel gene families across ecological guilds.</title>
        <authorList>
            <consortium name="Lawrence Berkeley National Laboratory"/>
            <person name="Harder C.B."/>
            <person name="Miyauchi S."/>
            <person name="Viragh M."/>
            <person name="Kuo A."/>
            <person name="Thoen E."/>
            <person name="Andreopoulos B."/>
            <person name="Lu D."/>
            <person name="Skrede I."/>
            <person name="Drula E."/>
            <person name="Henrissat B."/>
            <person name="Morin E."/>
            <person name="Kohler A."/>
            <person name="Barry K."/>
            <person name="LaButti K."/>
            <person name="Morin E."/>
            <person name="Salamov A."/>
            <person name="Lipzen A."/>
            <person name="Mereny Z."/>
            <person name="Hegedus B."/>
            <person name="Baldrian P."/>
            <person name="Stursova M."/>
            <person name="Weitz H."/>
            <person name="Taylor A."/>
            <person name="Grigoriev I.V."/>
            <person name="Nagy L.G."/>
            <person name="Martin F."/>
            <person name="Kauserud H."/>
        </authorList>
    </citation>
    <scope>NUCLEOTIDE SEQUENCE</scope>
    <source>
        <strain evidence="3">9144</strain>
    </source>
</reference>
<feature type="compositionally biased region" description="Basic and acidic residues" evidence="1">
    <location>
        <begin position="307"/>
        <end position="323"/>
    </location>
</feature>
<feature type="chain" id="PRO_5042277057" evidence="2">
    <location>
        <begin position="19"/>
        <end position="432"/>
    </location>
</feature>
<feature type="compositionally biased region" description="Basic and acidic residues" evidence="1">
    <location>
        <begin position="354"/>
        <end position="365"/>
    </location>
</feature>
<feature type="region of interest" description="Disordered" evidence="1">
    <location>
        <begin position="226"/>
        <end position="379"/>
    </location>
</feature>
<feature type="compositionally biased region" description="Basic and acidic residues" evidence="1">
    <location>
        <begin position="279"/>
        <end position="288"/>
    </location>
</feature>
<evidence type="ECO:0000313" key="4">
    <source>
        <dbReference type="Proteomes" id="UP001219525"/>
    </source>
</evidence>
<dbReference type="AlphaFoldDB" id="A0AAD7E5C3"/>
<evidence type="ECO:0000256" key="1">
    <source>
        <dbReference type="SAM" id="MobiDB-lite"/>
    </source>
</evidence>
<organism evidence="3 4">
    <name type="scientific">Mycena pura</name>
    <dbReference type="NCBI Taxonomy" id="153505"/>
    <lineage>
        <taxon>Eukaryota</taxon>
        <taxon>Fungi</taxon>
        <taxon>Dikarya</taxon>
        <taxon>Basidiomycota</taxon>
        <taxon>Agaricomycotina</taxon>
        <taxon>Agaricomycetes</taxon>
        <taxon>Agaricomycetidae</taxon>
        <taxon>Agaricales</taxon>
        <taxon>Marasmiineae</taxon>
        <taxon>Mycenaceae</taxon>
        <taxon>Mycena</taxon>
    </lineage>
</organism>
<sequence length="432" mass="46400">MVRCAALMYLLVLVFVSAAVVLVPVPRLAEDLSPPNVSPHASACQPWSSAVDTVLRVAHSADWMSTFCAGGDAASRNVECDAAQRVRRDVPRIMAALSGSWHTASSRRWFATIWRSRSYAGYVPRSTSSPPSTPTSVRYSDGPQCATTAAHVACVRTAAKRLSLRDLRGAADMCQVGSQWNGKGDQGAARSRGSTVKNHAEGAAAMAARRVENSVAVLCARAATTARATAGTEAARRRRQSRPENWTEKHEKRPGSEDSSGGVASLLDVRVMAGSGPLRRQERKEAGWRRARGSTRKAGARCGRGKRAGDQERNGIEEGEATRHRGTSTSTPWCARPAVQMKGPGQRPLEPVDDSGHAQGEEERRAVRHPRRSCPTLRRGCWKAGIRLQRVSKEAAATPAGSRRPTVTLLGGSRDPDSGLGDPRRGSSYARA</sequence>
<gene>
    <name evidence="3" type="ORF">GGX14DRAFT_383778</name>
</gene>
<name>A0AAD7E5C3_9AGAR</name>
<accession>A0AAD7E5C3</accession>
<feature type="compositionally biased region" description="Basic and acidic residues" evidence="1">
    <location>
        <begin position="241"/>
        <end position="256"/>
    </location>
</feature>
<evidence type="ECO:0000313" key="3">
    <source>
        <dbReference type="EMBL" id="KAJ7229819.1"/>
    </source>
</evidence>
<comment type="caution">
    <text evidence="3">The sequence shown here is derived from an EMBL/GenBank/DDBJ whole genome shotgun (WGS) entry which is preliminary data.</text>
</comment>
<feature type="compositionally biased region" description="Basic and acidic residues" evidence="1">
    <location>
        <begin position="414"/>
        <end position="425"/>
    </location>
</feature>
<protein>
    <submittedName>
        <fullName evidence="3">Uncharacterized protein</fullName>
    </submittedName>
</protein>
<evidence type="ECO:0000256" key="2">
    <source>
        <dbReference type="SAM" id="SignalP"/>
    </source>
</evidence>
<keyword evidence="2" id="KW-0732">Signal</keyword>
<dbReference type="EMBL" id="JARJCW010000001">
    <property type="protein sequence ID" value="KAJ7229819.1"/>
    <property type="molecule type" value="Genomic_DNA"/>
</dbReference>
<proteinExistence type="predicted"/>
<feature type="compositionally biased region" description="Basic residues" evidence="1">
    <location>
        <begin position="289"/>
        <end position="306"/>
    </location>
</feature>
<dbReference type="Proteomes" id="UP001219525">
    <property type="component" value="Unassembled WGS sequence"/>
</dbReference>
<feature type="region of interest" description="Disordered" evidence="1">
    <location>
        <begin position="391"/>
        <end position="432"/>
    </location>
</feature>